<dbReference type="Proteomes" id="UP001596201">
    <property type="component" value="Unassembled WGS sequence"/>
</dbReference>
<evidence type="ECO:0000313" key="10">
    <source>
        <dbReference type="Proteomes" id="UP001596201"/>
    </source>
</evidence>
<keyword evidence="10" id="KW-1185">Reference proteome</keyword>
<keyword evidence="2" id="KW-0813">Transport</keyword>
<feature type="transmembrane region" description="Helical" evidence="7">
    <location>
        <begin position="38"/>
        <end position="63"/>
    </location>
</feature>
<feature type="transmembrane region" description="Helical" evidence="7">
    <location>
        <begin position="12"/>
        <end position="32"/>
    </location>
</feature>
<evidence type="ECO:0000256" key="2">
    <source>
        <dbReference type="ARBA" id="ARBA00022448"/>
    </source>
</evidence>
<evidence type="ECO:0000256" key="7">
    <source>
        <dbReference type="SAM" id="Phobius"/>
    </source>
</evidence>
<dbReference type="PANTHER" id="PTHR23517">
    <property type="entry name" value="RESISTANCE PROTEIN MDTM, PUTATIVE-RELATED-RELATED"/>
    <property type="match status" value="1"/>
</dbReference>
<accession>A0ABD5RGF8</accession>
<organism evidence="9 10">
    <name type="scientific">Salinirubrum litoreum</name>
    <dbReference type="NCBI Taxonomy" id="1126234"/>
    <lineage>
        <taxon>Archaea</taxon>
        <taxon>Methanobacteriati</taxon>
        <taxon>Methanobacteriota</taxon>
        <taxon>Stenosarchaea group</taxon>
        <taxon>Halobacteria</taxon>
        <taxon>Halobacteriales</taxon>
        <taxon>Haloferacaceae</taxon>
        <taxon>Salinirubrum</taxon>
    </lineage>
</organism>
<feature type="transmembrane region" description="Helical" evidence="7">
    <location>
        <begin position="226"/>
        <end position="249"/>
    </location>
</feature>
<comment type="subcellular location">
    <subcellularLocation>
        <location evidence="1">Cell membrane</location>
        <topology evidence="1">Multi-pass membrane protein</topology>
    </subcellularLocation>
</comment>
<keyword evidence="6 7" id="KW-0472">Membrane</keyword>
<feature type="transmembrane region" description="Helical" evidence="7">
    <location>
        <begin position="101"/>
        <end position="118"/>
    </location>
</feature>
<feature type="transmembrane region" description="Helical" evidence="7">
    <location>
        <begin position="287"/>
        <end position="307"/>
    </location>
</feature>
<comment type="caution">
    <text evidence="9">The sequence shown here is derived from an EMBL/GenBank/DDBJ whole genome shotgun (WGS) entry which is preliminary data.</text>
</comment>
<evidence type="ECO:0000256" key="5">
    <source>
        <dbReference type="ARBA" id="ARBA00022989"/>
    </source>
</evidence>
<dbReference type="InterPro" id="IPR036259">
    <property type="entry name" value="MFS_trans_sf"/>
</dbReference>
<dbReference type="Gene3D" id="1.20.1250.20">
    <property type="entry name" value="MFS general substrate transporter like domains"/>
    <property type="match status" value="2"/>
</dbReference>
<evidence type="ECO:0000313" key="9">
    <source>
        <dbReference type="EMBL" id="MFC5369084.1"/>
    </source>
</evidence>
<protein>
    <submittedName>
        <fullName evidence="9">MFS transporter</fullName>
    </submittedName>
</protein>
<dbReference type="PROSITE" id="PS50850">
    <property type="entry name" value="MFS"/>
    <property type="match status" value="1"/>
</dbReference>
<gene>
    <name evidence="9" type="ORF">ACFPJ5_19320</name>
</gene>
<evidence type="ECO:0000259" key="8">
    <source>
        <dbReference type="PROSITE" id="PS50850"/>
    </source>
</evidence>
<sequence length="405" mass="41630">MTESLVRRLGRFDAVLLTAGLWFLGKFVRFAFPPLFEQLAVVYDVSTAILGGAFSALLLVYAALQFPSGLLSDRLSPVVVIAVGSALSIGAALALSLDGPFVVLVGAMVVIGAGTGPLKTVGMQILSRTYPKQTGRVFGVFDTFGTLGGAVAPAAVVLFAGSPAVFGAGWRTTFLLAGLTGIGVTTAFVLRVPGRMPDESEESPGEDGTVPIREYGTLFREWRFSVFVLVTSLFSFAFNAALAFLPLYFTREAGLGPTTANLLYSSLFVVSFVQLLTGELSDRTGTLLVIALTVGLAAAGLGSVVLLTGVAGPLALGVAVVCFGLGAHGYRPVRGAYLMSVIPASVSGGSLGAVRTIQMLAGASAPALVGVLSETTGLQPAFTLLTAALVLATVLSALLWLADGD</sequence>
<feature type="transmembrane region" description="Helical" evidence="7">
    <location>
        <begin position="172"/>
        <end position="190"/>
    </location>
</feature>
<feature type="transmembrane region" description="Helical" evidence="7">
    <location>
        <begin position="139"/>
        <end position="160"/>
    </location>
</feature>
<keyword evidence="3" id="KW-1003">Cell membrane</keyword>
<dbReference type="SUPFAM" id="SSF103473">
    <property type="entry name" value="MFS general substrate transporter"/>
    <property type="match status" value="1"/>
</dbReference>
<feature type="transmembrane region" description="Helical" evidence="7">
    <location>
        <begin position="381"/>
        <end position="402"/>
    </location>
</feature>
<proteinExistence type="predicted"/>
<keyword evidence="4 7" id="KW-0812">Transmembrane</keyword>
<reference evidence="9 10" key="1">
    <citation type="journal article" date="2019" name="Int. J. Syst. Evol. Microbiol.">
        <title>The Global Catalogue of Microorganisms (GCM) 10K type strain sequencing project: providing services to taxonomists for standard genome sequencing and annotation.</title>
        <authorList>
            <consortium name="The Broad Institute Genomics Platform"/>
            <consortium name="The Broad Institute Genome Sequencing Center for Infectious Disease"/>
            <person name="Wu L."/>
            <person name="Ma J."/>
        </authorList>
    </citation>
    <scope>NUCLEOTIDE SEQUENCE [LARGE SCALE GENOMIC DNA]</scope>
    <source>
        <strain evidence="9 10">CGMCC 1.12237</strain>
    </source>
</reference>
<feature type="transmembrane region" description="Helical" evidence="7">
    <location>
        <begin position="75"/>
        <end position="95"/>
    </location>
</feature>
<feature type="domain" description="Major facilitator superfamily (MFS) profile" evidence="8">
    <location>
        <begin position="1"/>
        <end position="404"/>
    </location>
</feature>
<dbReference type="AlphaFoldDB" id="A0ABD5RGF8"/>
<dbReference type="PANTHER" id="PTHR23517:SF3">
    <property type="entry name" value="INTEGRAL MEMBRANE TRANSPORT PROTEIN"/>
    <property type="match status" value="1"/>
</dbReference>
<dbReference type="InterPro" id="IPR050171">
    <property type="entry name" value="MFS_Transporters"/>
</dbReference>
<dbReference type="Pfam" id="PF07690">
    <property type="entry name" value="MFS_1"/>
    <property type="match status" value="1"/>
</dbReference>
<evidence type="ECO:0000256" key="4">
    <source>
        <dbReference type="ARBA" id="ARBA00022692"/>
    </source>
</evidence>
<feature type="transmembrane region" description="Helical" evidence="7">
    <location>
        <begin position="261"/>
        <end position="280"/>
    </location>
</feature>
<evidence type="ECO:0000256" key="6">
    <source>
        <dbReference type="ARBA" id="ARBA00023136"/>
    </source>
</evidence>
<dbReference type="EMBL" id="JBHSKX010000004">
    <property type="protein sequence ID" value="MFC5369084.1"/>
    <property type="molecule type" value="Genomic_DNA"/>
</dbReference>
<keyword evidence="5 7" id="KW-1133">Transmembrane helix</keyword>
<feature type="transmembrane region" description="Helical" evidence="7">
    <location>
        <begin position="337"/>
        <end position="361"/>
    </location>
</feature>
<dbReference type="GO" id="GO:0005886">
    <property type="term" value="C:plasma membrane"/>
    <property type="evidence" value="ECO:0007669"/>
    <property type="project" value="UniProtKB-SubCell"/>
</dbReference>
<evidence type="ECO:0000256" key="3">
    <source>
        <dbReference type="ARBA" id="ARBA00022475"/>
    </source>
</evidence>
<evidence type="ECO:0000256" key="1">
    <source>
        <dbReference type="ARBA" id="ARBA00004651"/>
    </source>
</evidence>
<dbReference type="InterPro" id="IPR020846">
    <property type="entry name" value="MFS_dom"/>
</dbReference>
<dbReference type="InterPro" id="IPR011701">
    <property type="entry name" value="MFS"/>
</dbReference>
<feature type="transmembrane region" description="Helical" evidence="7">
    <location>
        <begin position="313"/>
        <end position="330"/>
    </location>
</feature>
<name>A0ABD5RGF8_9EURY</name>
<dbReference type="RefSeq" id="WP_227231140.1">
    <property type="nucleotide sequence ID" value="NZ_JAJCVJ010000003.1"/>
</dbReference>